<feature type="transmembrane region" description="Helical" evidence="6">
    <location>
        <begin position="121"/>
        <end position="140"/>
    </location>
</feature>
<dbReference type="PRINTS" id="PR01434">
    <property type="entry name" value="NADHDHGNASE5"/>
</dbReference>
<feature type="transmembrane region" description="Helical" evidence="6">
    <location>
        <begin position="461"/>
        <end position="482"/>
    </location>
</feature>
<feature type="transmembrane region" description="Helical" evidence="6">
    <location>
        <begin position="49"/>
        <end position="68"/>
    </location>
</feature>
<evidence type="ECO:0000313" key="10">
    <source>
        <dbReference type="Proteomes" id="UP000009026"/>
    </source>
</evidence>
<evidence type="ECO:0000256" key="3">
    <source>
        <dbReference type="ARBA" id="ARBA00022989"/>
    </source>
</evidence>
<dbReference type="InterPro" id="IPR018393">
    <property type="entry name" value="NADHpl_OxRdtase_5_subgr"/>
</dbReference>
<evidence type="ECO:0000313" key="9">
    <source>
        <dbReference type="EMBL" id="AKQ68974.1"/>
    </source>
</evidence>
<evidence type="ECO:0000256" key="4">
    <source>
        <dbReference type="ARBA" id="ARBA00023136"/>
    </source>
</evidence>
<evidence type="ECO:0000259" key="7">
    <source>
        <dbReference type="Pfam" id="PF00361"/>
    </source>
</evidence>
<sequence length="742" mass="80207">MTLVEFFRAAPVAPDILAPSLWLIIALPLLGAFICGVFGKMLGRANVQLIACATVAGAFVLSVLAFWATSSYNPETGRLAAVYPNPFGLERDFVRYALAYDYGTWFSVGDFRVNFGLMVDHLSGILLLIITGVGFLIHLYSTSYMEHDAAYWRFFAYLNLFVAAMLTLVLADNLVLLFVGWEGVGMASYLLIGFWYDDPAKAWAGRKAFVTNRIGDFAFLIATFLLVLLVSAFTQQSNAADFNNAGTTSQHYKAALAQKGPVTFKGLEKMAEGLLDTAADQVDLSTPIQAGPLAGYTFGGVMTAAMLLFLLGAAGKSAQLPLYVWLPDAMAGPTPVSALIHAATMVTAGVYLFSRMSALLVLSPTAMATIAIIGALTSLLAALIAFAQDDIKKVLAYSTVSQLGIMFMGVGMGIFWAAVFHLMTHAFFKACLFLGAGSVMHGNGDETDIKKLGGLRKEMPWTWATFLIATLAITGIVPLSGFFSKDAILHAAHLNKLAGLEWVGGVVYYLGLLIAASTAFYMTRAYLLTFEGPRSKEAKVAHAHESAWQMTLPLVVLAVLSVVAARYAFGINFFDMSAQPVLDNFLSPVFSATKRITEGSSLVVLDTSRPQVFPDYLKAWAVAMAGGGLAFYMYRVFFPARVGQPVPAYARAVRRAAQNKFYVDELYELILIRPVKFMSFLLFRVVDALVIDTVAVRGTAWVTARVGSALRYVQSGDAQAYAAVMAIALLGGVVYALIQVMQ</sequence>
<evidence type="ECO:0000256" key="2">
    <source>
        <dbReference type="ARBA" id="ARBA00022692"/>
    </source>
</evidence>
<feature type="transmembrane region" description="Helical" evidence="6">
    <location>
        <begin position="177"/>
        <end position="196"/>
    </location>
</feature>
<feature type="transmembrane region" description="Helical" evidence="6">
    <location>
        <begin position="502"/>
        <end position="527"/>
    </location>
</feature>
<dbReference type="InterPro" id="IPR001750">
    <property type="entry name" value="ND/Mrp_TM"/>
</dbReference>
<feature type="transmembrane region" description="Helical" evidence="6">
    <location>
        <begin position="20"/>
        <end position="42"/>
    </location>
</feature>
<dbReference type="EMBL" id="CP012109">
    <property type="protein sequence ID" value="AKQ68974.1"/>
    <property type="molecule type" value="Genomic_DNA"/>
</dbReference>
<keyword evidence="9" id="KW-0830">Ubiquinone</keyword>
<name>A0A0H4X1F8_9BACT</name>
<dbReference type="InterPro" id="IPR003945">
    <property type="entry name" value="NU5C-like"/>
</dbReference>
<organism evidence="9 10">
    <name type="scientific">Pseudomyxococcus hansupus</name>
    <dbReference type="NCBI Taxonomy" id="1297742"/>
    <lineage>
        <taxon>Bacteria</taxon>
        <taxon>Pseudomonadati</taxon>
        <taxon>Myxococcota</taxon>
        <taxon>Myxococcia</taxon>
        <taxon>Myxococcales</taxon>
        <taxon>Cystobacterineae</taxon>
        <taxon>Myxococcaceae</taxon>
        <taxon>Pseudomyxococcus</taxon>
    </lineage>
</organism>
<dbReference type="InterPro" id="IPR001516">
    <property type="entry name" value="Proton_antipo_N"/>
</dbReference>
<keyword evidence="10" id="KW-1185">Reference proteome</keyword>
<dbReference type="Pfam" id="PF00662">
    <property type="entry name" value="Proton_antipo_N"/>
    <property type="match status" value="1"/>
</dbReference>
<gene>
    <name evidence="9" type="ORF">A176_005886</name>
</gene>
<evidence type="ECO:0000256" key="6">
    <source>
        <dbReference type="SAM" id="Phobius"/>
    </source>
</evidence>
<dbReference type="NCBIfam" id="NF005141">
    <property type="entry name" value="PRK06590.1"/>
    <property type="match status" value="1"/>
</dbReference>
<feature type="domain" description="NADH-Ubiquinone oxidoreductase (complex I) chain 5 N-terminal" evidence="8">
    <location>
        <begin position="105"/>
        <end position="155"/>
    </location>
</feature>
<accession>A0A0H4X1F8</accession>
<dbReference type="Pfam" id="PF00361">
    <property type="entry name" value="Proton_antipo_M"/>
    <property type="match status" value="2"/>
</dbReference>
<dbReference type="GO" id="GO:0008137">
    <property type="term" value="F:NADH dehydrogenase (ubiquinone) activity"/>
    <property type="evidence" value="ECO:0007669"/>
    <property type="project" value="InterPro"/>
</dbReference>
<reference evidence="9 10" key="1">
    <citation type="journal article" date="2016" name="PLoS ONE">
        <title>Complete Genome Sequence and Comparative Genomics of a Novel Myxobacterium Myxococcus hansupus.</title>
        <authorList>
            <person name="Sharma G."/>
            <person name="Narwani T."/>
            <person name="Subramanian S."/>
        </authorList>
    </citation>
    <scope>NUCLEOTIDE SEQUENCE [LARGE SCALE GENOMIC DNA]</scope>
    <source>
        <strain evidence="10">mixupus</strain>
    </source>
</reference>
<evidence type="ECO:0000259" key="8">
    <source>
        <dbReference type="Pfam" id="PF00662"/>
    </source>
</evidence>
<dbReference type="PATRIC" id="fig|1297742.4.peg.5981"/>
<dbReference type="OrthoDB" id="9805769at2"/>
<feature type="transmembrane region" description="Helical" evidence="6">
    <location>
        <begin position="366"/>
        <end position="387"/>
    </location>
</feature>
<feature type="transmembrane region" description="Helical" evidence="6">
    <location>
        <begin position="616"/>
        <end position="634"/>
    </location>
</feature>
<feature type="transmembrane region" description="Helical" evidence="6">
    <location>
        <begin position="394"/>
        <end position="416"/>
    </location>
</feature>
<dbReference type="RefSeq" id="WP_002638443.1">
    <property type="nucleotide sequence ID" value="NZ_CP012109.1"/>
</dbReference>
<evidence type="ECO:0000256" key="1">
    <source>
        <dbReference type="ARBA" id="ARBA00004127"/>
    </source>
</evidence>
<dbReference type="STRING" id="1297742.A176_005886"/>
<dbReference type="PANTHER" id="PTHR42829">
    <property type="entry name" value="NADH-UBIQUINONE OXIDOREDUCTASE CHAIN 5"/>
    <property type="match status" value="1"/>
</dbReference>
<feature type="transmembrane region" description="Helical" evidence="6">
    <location>
        <begin position="293"/>
        <end position="315"/>
    </location>
</feature>
<dbReference type="PANTHER" id="PTHR42829:SF2">
    <property type="entry name" value="NADH-UBIQUINONE OXIDOREDUCTASE CHAIN 5"/>
    <property type="match status" value="1"/>
</dbReference>
<keyword evidence="2 5" id="KW-0812">Transmembrane</keyword>
<dbReference type="eggNOG" id="COG1009">
    <property type="taxonomic scope" value="Bacteria"/>
</dbReference>
<dbReference type="GO" id="GO:0012505">
    <property type="term" value="C:endomembrane system"/>
    <property type="evidence" value="ECO:0007669"/>
    <property type="project" value="UniProtKB-SubCell"/>
</dbReference>
<dbReference type="Gene3D" id="1.20.5.2700">
    <property type="match status" value="1"/>
</dbReference>
<dbReference type="GO" id="GO:0042773">
    <property type="term" value="P:ATP synthesis coupled electron transport"/>
    <property type="evidence" value="ECO:0007669"/>
    <property type="project" value="InterPro"/>
</dbReference>
<proteinExistence type="predicted"/>
<feature type="transmembrane region" description="Helical" evidence="6">
    <location>
        <begin position="720"/>
        <end position="738"/>
    </location>
</feature>
<dbReference type="NCBIfam" id="TIGR01974">
    <property type="entry name" value="NDH_I_L"/>
    <property type="match status" value="1"/>
</dbReference>
<protein>
    <submittedName>
        <fullName evidence="9">NADH-ubiquinone oxidoreductase chain L</fullName>
    </submittedName>
</protein>
<feature type="domain" description="NADH:quinone oxidoreductase/Mrp antiporter transmembrane" evidence="7">
    <location>
        <begin position="302"/>
        <end position="495"/>
    </location>
</feature>
<comment type="subcellular location">
    <subcellularLocation>
        <location evidence="1">Endomembrane system</location>
        <topology evidence="1">Multi-pass membrane protein</topology>
    </subcellularLocation>
    <subcellularLocation>
        <location evidence="5">Membrane</location>
        <topology evidence="5">Multi-pass membrane protein</topology>
    </subcellularLocation>
</comment>
<dbReference type="GO" id="GO:0016020">
    <property type="term" value="C:membrane"/>
    <property type="evidence" value="ECO:0007669"/>
    <property type="project" value="UniProtKB-SubCell"/>
</dbReference>
<feature type="domain" description="NADH:quinone oxidoreductase/Mrp antiporter transmembrane" evidence="7">
    <location>
        <begin position="171"/>
        <end position="239"/>
    </location>
</feature>
<feature type="transmembrane region" description="Helical" evidence="6">
    <location>
        <begin position="547"/>
        <end position="569"/>
    </location>
</feature>
<evidence type="ECO:0000256" key="5">
    <source>
        <dbReference type="RuleBase" id="RU000320"/>
    </source>
</evidence>
<dbReference type="GO" id="GO:0003954">
    <property type="term" value="F:NADH dehydrogenase activity"/>
    <property type="evidence" value="ECO:0007669"/>
    <property type="project" value="TreeGrafter"/>
</dbReference>
<dbReference type="KEGG" id="mym:A176_005886"/>
<feature type="transmembrane region" description="Helical" evidence="6">
    <location>
        <begin position="152"/>
        <end position="171"/>
    </location>
</feature>
<dbReference type="AlphaFoldDB" id="A0A0H4X1F8"/>
<keyword evidence="3 6" id="KW-1133">Transmembrane helix</keyword>
<keyword evidence="4 6" id="KW-0472">Membrane</keyword>
<feature type="transmembrane region" description="Helical" evidence="6">
    <location>
        <begin position="217"/>
        <end position="234"/>
    </location>
</feature>
<dbReference type="Proteomes" id="UP000009026">
    <property type="component" value="Chromosome"/>
</dbReference>
<dbReference type="GO" id="GO:0015990">
    <property type="term" value="P:electron transport coupled proton transport"/>
    <property type="evidence" value="ECO:0007669"/>
    <property type="project" value="TreeGrafter"/>
</dbReference>